<evidence type="ECO:0000313" key="1">
    <source>
        <dbReference type="EMBL" id="KIK59587.1"/>
    </source>
</evidence>
<organism evidence="1 2">
    <name type="scientific">Collybiopsis luxurians FD-317 M1</name>
    <dbReference type="NCBI Taxonomy" id="944289"/>
    <lineage>
        <taxon>Eukaryota</taxon>
        <taxon>Fungi</taxon>
        <taxon>Dikarya</taxon>
        <taxon>Basidiomycota</taxon>
        <taxon>Agaricomycotina</taxon>
        <taxon>Agaricomycetes</taxon>
        <taxon>Agaricomycetidae</taxon>
        <taxon>Agaricales</taxon>
        <taxon>Marasmiineae</taxon>
        <taxon>Omphalotaceae</taxon>
        <taxon>Collybiopsis</taxon>
        <taxon>Collybiopsis luxurians</taxon>
    </lineage>
</organism>
<dbReference type="AlphaFoldDB" id="A0A0D0CLX3"/>
<gene>
    <name evidence="1" type="ORF">GYMLUDRAFT_245257</name>
</gene>
<dbReference type="Proteomes" id="UP000053593">
    <property type="component" value="Unassembled WGS sequence"/>
</dbReference>
<keyword evidence="2" id="KW-1185">Reference proteome</keyword>
<accession>A0A0D0CLX3</accession>
<evidence type="ECO:0000313" key="2">
    <source>
        <dbReference type="Proteomes" id="UP000053593"/>
    </source>
</evidence>
<dbReference type="EMBL" id="KN834779">
    <property type="protein sequence ID" value="KIK59587.1"/>
    <property type="molecule type" value="Genomic_DNA"/>
</dbReference>
<dbReference type="OrthoDB" id="2821699at2759"/>
<reference evidence="1 2" key="1">
    <citation type="submission" date="2014-04" db="EMBL/GenBank/DDBJ databases">
        <title>Evolutionary Origins and Diversification of the Mycorrhizal Mutualists.</title>
        <authorList>
            <consortium name="DOE Joint Genome Institute"/>
            <consortium name="Mycorrhizal Genomics Consortium"/>
            <person name="Kohler A."/>
            <person name="Kuo A."/>
            <person name="Nagy L.G."/>
            <person name="Floudas D."/>
            <person name="Copeland A."/>
            <person name="Barry K.W."/>
            <person name="Cichocki N."/>
            <person name="Veneault-Fourrey C."/>
            <person name="LaButti K."/>
            <person name="Lindquist E.A."/>
            <person name="Lipzen A."/>
            <person name="Lundell T."/>
            <person name="Morin E."/>
            <person name="Murat C."/>
            <person name="Riley R."/>
            <person name="Ohm R."/>
            <person name="Sun H."/>
            <person name="Tunlid A."/>
            <person name="Henrissat B."/>
            <person name="Grigoriev I.V."/>
            <person name="Hibbett D.S."/>
            <person name="Martin F."/>
        </authorList>
    </citation>
    <scope>NUCLEOTIDE SEQUENCE [LARGE SCALE GENOMIC DNA]</scope>
    <source>
        <strain evidence="1 2">FD-317 M1</strain>
    </source>
</reference>
<proteinExistence type="predicted"/>
<protein>
    <submittedName>
        <fullName evidence="1">Uncharacterized protein</fullName>
    </submittedName>
</protein>
<dbReference type="HOGENOM" id="CLU_1643883_0_0_1"/>
<sequence length="161" mass="17678">MSLGPTDWGLFADMLASLTALEVLAIHALDTLSERPRKIVLPRSLKIAAFINSDSDFDRAIGVGLQSSHPPSLRTFILGNSGHSELWNGLNIATQIILDRIIPDEQPLLGFRATKLIYSCNQSKELGLLLDFVVYSLPDPVREIVIDMNACGSDELFSLTK</sequence>
<name>A0A0D0CLX3_9AGAR</name>